<protein>
    <submittedName>
        <fullName evidence="3">Uncharacterized protein</fullName>
    </submittedName>
</protein>
<evidence type="ECO:0000313" key="4">
    <source>
        <dbReference type="Proteomes" id="UP000052982"/>
    </source>
</evidence>
<organism evidence="3 4">
    <name type="scientific">Streptomyces griseoruber</name>
    <dbReference type="NCBI Taxonomy" id="1943"/>
    <lineage>
        <taxon>Bacteria</taxon>
        <taxon>Bacillati</taxon>
        <taxon>Actinomycetota</taxon>
        <taxon>Actinomycetes</taxon>
        <taxon>Kitasatosporales</taxon>
        <taxon>Streptomycetaceae</taxon>
        <taxon>Streptomyces</taxon>
    </lineage>
</organism>
<comment type="caution">
    <text evidence="3">The sequence shown here is derived from an EMBL/GenBank/DDBJ whole genome shotgun (WGS) entry which is preliminary data.</text>
</comment>
<accession>A0A101T297</accession>
<evidence type="ECO:0000256" key="2">
    <source>
        <dbReference type="SAM" id="Phobius"/>
    </source>
</evidence>
<sequence>MLRHEFQPGRLVAGAFFTLAGVIYAGDAGGLWETPWFAVIPLVVVGLCLAGATAVVARSLRRRRRTGRATPAGATGPHPGGRPM</sequence>
<dbReference type="AlphaFoldDB" id="A0A101T297"/>
<keyword evidence="4" id="KW-1185">Reference proteome</keyword>
<evidence type="ECO:0000313" key="3">
    <source>
        <dbReference type="EMBL" id="KUN84442.1"/>
    </source>
</evidence>
<dbReference type="OrthoDB" id="4338664at2"/>
<dbReference type="STRING" id="1943.AQJ64_14985"/>
<reference evidence="3 4" key="1">
    <citation type="submission" date="2015-10" db="EMBL/GenBank/DDBJ databases">
        <title>Draft genome sequence of Streptomyces griseoruber DSM 40281, type strain for the species Streptomyces griseoruber.</title>
        <authorList>
            <person name="Ruckert C."/>
            <person name="Winkler A."/>
            <person name="Kalinowski J."/>
            <person name="Kampfer P."/>
            <person name="Glaeser S."/>
        </authorList>
    </citation>
    <scope>NUCLEOTIDE SEQUENCE [LARGE SCALE GENOMIC DNA]</scope>
    <source>
        <strain evidence="3 4">DSM 40281</strain>
    </source>
</reference>
<evidence type="ECO:0000256" key="1">
    <source>
        <dbReference type="SAM" id="MobiDB-lite"/>
    </source>
</evidence>
<keyword evidence="2" id="KW-0812">Transmembrane</keyword>
<dbReference type="RefSeq" id="WP_055632910.1">
    <property type="nucleotide sequence ID" value="NZ_JBIRRP010000003.1"/>
</dbReference>
<feature type="transmembrane region" description="Helical" evidence="2">
    <location>
        <begin position="35"/>
        <end position="57"/>
    </location>
</feature>
<feature type="region of interest" description="Disordered" evidence="1">
    <location>
        <begin position="61"/>
        <end position="84"/>
    </location>
</feature>
<dbReference type="Proteomes" id="UP000052982">
    <property type="component" value="Unassembled WGS sequence"/>
</dbReference>
<name>A0A101T297_9ACTN</name>
<proteinExistence type="predicted"/>
<keyword evidence="2" id="KW-1133">Transmembrane helix</keyword>
<feature type="compositionally biased region" description="Low complexity" evidence="1">
    <location>
        <begin position="68"/>
        <end position="77"/>
    </location>
</feature>
<keyword evidence="2" id="KW-0472">Membrane</keyword>
<dbReference type="EMBL" id="LMWW01000017">
    <property type="protein sequence ID" value="KUN84442.1"/>
    <property type="molecule type" value="Genomic_DNA"/>
</dbReference>
<gene>
    <name evidence="3" type="ORF">AQJ64_14985</name>
</gene>